<sequence>MPRRRSTYGSRPYRYDDDDEGYSGYGWRSTTPIRSEQGIKARSKRGQIGTHWWSKRWLETLEALGIGSRLARGRSYARSGQVLALEVKAGCVTASVQGSSPRPYKVAIYLSPLSDQDWEHILDIMAQDALLAARLLSGEMPQEIEALFVRERISLFPEVSDDLSTSCSCPDPANPCKHIAAVYYLLAERFDSDPFMLFTLRGRSKEAVGEALQQRRSQVEELSQAEDFLLATQATPLQLLEERLDTFWQEGEELEDFAPRPAQLPGPSPMLRELGDAPYTVVGENLTDWFERIYVKAAQYARDRLENE</sequence>
<evidence type="ECO:0000313" key="3">
    <source>
        <dbReference type="EMBL" id="GHO55255.1"/>
    </source>
</evidence>
<reference evidence="3 4" key="1">
    <citation type="journal article" date="2021" name="Int. J. Syst. Evol. Microbiol.">
        <title>Reticulibacter mediterranei gen. nov., sp. nov., within the new family Reticulibacteraceae fam. nov., and Ktedonospora formicarum gen. nov., sp. nov., Ktedonobacter robiniae sp. nov., Dictyobacter formicarum sp. nov. and Dictyobacter arantiisoli sp. nov., belonging to the class Ktedonobacteria.</title>
        <authorList>
            <person name="Yabe S."/>
            <person name="Zheng Y."/>
            <person name="Wang C.M."/>
            <person name="Sakai Y."/>
            <person name="Abe K."/>
            <person name="Yokota A."/>
            <person name="Donadio S."/>
            <person name="Cavaletti L."/>
            <person name="Monciardini P."/>
        </authorList>
    </citation>
    <scope>NUCLEOTIDE SEQUENCE [LARGE SCALE GENOMIC DNA]</scope>
    <source>
        <strain evidence="3 4">SOSP1-30</strain>
    </source>
</reference>
<evidence type="ECO:0000256" key="1">
    <source>
        <dbReference type="PROSITE-ProRule" id="PRU00325"/>
    </source>
</evidence>
<feature type="domain" description="SWIM-type" evidence="2">
    <location>
        <begin position="157"/>
        <end position="187"/>
    </location>
</feature>
<gene>
    <name evidence="3" type="ORF">KSB_37300</name>
</gene>
<accession>A0ABQ3USA6</accession>
<keyword evidence="4" id="KW-1185">Reference proteome</keyword>
<dbReference type="EMBL" id="BNJG01000001">
    <property type="protein sequence ID" value="GHO55255.1"/>
    <property type="molecule type" value="Genomic_DNA"/>
</dbReference>
<evidence type="ECO:0000313" key="4">
    <source>
        <dbReference type="Proteomes" id="UP000654345"/>
    </source>
</evidence>
<organism evidence="3 4">
    <name type="scientific">Ktedonobacter robiniae</name>
    <dbReference type="NCBI Taxonomy" id="2778365"/>
    <lineage>
        <taxon>Bacteria</taxon>
        <taxon>Bacillati</taxon>
        <taxon>Chloroflexota</taxon>
        <taxon>Ktedonobacteria</taxon>
        <taxon>Ktedonobacterales</taxon>
        <taxon>Ktedonobacteraceae</taxon>
        <taxon>Ktedonobacter</taxon>
    </lineage>
</organism>
<evidence type="ECO:0000259" key="2">
    <source>
        <dbReference type="PROSITE" id="PS50966"/>
    </source>
</evidence>
<comment type="caution">
    <text evidence="3">The sequence shown here is derived from an EMBL/GenBank/DDBJ whole genome shotgun (WGS) entry which is preliminary data.</text>
</comment>
<dbReference type="RefSeq" id="WP_201371866.1">
    <property type="nucleotide sequence ID" value="NZ_BNJG01000001.1"/>
</dbReference>
<protein>
    <recommendedName>
        <fullName evidence="2">SWIM-type domain-containing protein</fullName>
    </recommendedName>
</protein>
<dbReference type="PANTHER" id="PTHR38133">
    <property type="entry name" value="SLR1429 PROTEIN"/>
    <property type="match status" value="1"/>
</dbReference>
<keyword evidence="1" id="KW-0479">Metal-binding</keyword>
<keyword evidence="1" id="KW-0863">Zinc-finger</keyword>
<dbReference type="PROSITE" id="PS50966">
    <property type="entry name" value="ZF_SWIM"/>
    <property type="match status" value="1"/>
</dbReference>
<dbReference type="InterPro" id="IPR007527">
    <property type="entry name" value="Znf_SWIM"/>
</dbReference>
<dbReference type="PANTHER" id="PTHR38133:SF1">
    <property type="entry name" value="SLR1429 PROTEIN"/>
    <property type="match status" value="1"/>
</dbReference>
<dbReference type="Proteomes" id="UP000654345">
    <property type="component" value="Unassembled WGS sequence"/>
</dbReference>
<keyword evidence="1" id="KW-0862">Zinc</keyword>
<dbReference type="Pfam" id="PF04434">
    <property type="entry name" value="SWIM"/>
    <property type="match status" value="1"/>
</dbReference>
<name>A0ABQ3USA6_9CHLR</name>
<proteinExistence type="predicted"/>